<keyword evidence="12" id="KW-1185">Reference proteome</keyword>
<keyword evidence="5" id="KW-0479">Metal-binding</keyword>
<keyword evidence="7" id="KW-0460">Magnesium</keyword>
<comment type="cofactor">
    <cofactor evidence="1">
        <name>Mg(2+)</name>
        <dbReference type="ChEBI" id="CHEBI:18420"/>
    </cofactor>
</comment>
<dbReference type="EC" id="3.6.1.22" evidence="4"/>
<dbReference type="PANTHER" id="PTHR42904:SF6">
    <property type="entry name" value="NAD-CAPPED RNA HYDROLASE NUDT12"/>
    <property type="match status" value="1"/>
</dbReference>
<name>A0ABP9B8L3_9MICC</name>
<dbReference type="PROSITE" id="PS00893">
    <property type="entry name" value="NUDIX_BOX"/>
    <property type="match status" value="1"/>
</dbReference>
<dbReference type="CDD" id="cd03429">
    <property type="entry name" value="NUDIX_NADH_pyrophosphatase_Nudt13"/>
    <property type="match status" value="1"/>
</dbReference>
<evidence type="ECO:0000313" key="12">
    <source>
        <dbReference type="Proteomes" id="UP001500187"/>
    </source>
</evidence>
<gene>
    <name evidence="11" type="primary">nudC</name>
    <name evidence="11" type="ORF">GCM10023352_06580</name>
</gene>
<organism evidence="11 12">
    <name type="scientific">Rothia endophytica</name>
    <dbReference type="NCBI Taxonomy" id="1324766"/>
    <lineage>
        <taxon>Bacteria</taxon>
        <taxon>Bacillati</taxon>
        <taxon>Actinomycetota</taxon>
        <taxon>Actinomycetes</taxon>
        <taxon>Micrococcales</taxon>
        <taxon>Micrococcaceae</taxon>
        <taxon>Rothia</taxon>
    </lineage>
</organism>
<evidence type="ECO:0000256" key="9">
    <source>
        <dbReference type="ARBA" id="ARBA00023679"/>
    </source>
</evidence>
<dbReference type="PROSITE" id="PS51462">
    <property type="entry name" value="NUDIX"/>
    <property type="match status" value="1"/>
</dbReference>
<dbReference type="InterPro" id="IPR020084">
    <property type="entry name" value="NUDIX_hydrolase_CS"/>
</dbReference>
<evidence type="ECO:0000256" key="4">
    <source>
        <dbReference type="ARBA" id="ARBA00012381"/>
    </source>
</evidence>
<dbReference type="Proteomes" id="UP001500187">
    <property type="component" value="Unassembled WGS sequence"/>
</dbReference>
<comment type="catalytic activity">
    <reaction evidence="9">
        <text>a 5'-end NAD(+)-phospho-ribonucleoside in mRNA + H2O = a 5'-end phospho-adenosine-phospho-ribonucleoside in mRNA + beta-nicotinamide D-ribonucleotide + 2 H(+)</text>
        <dbReference type="Rhea" id="RHEA:60876"/>
        <dbReference type="Rhea" id="RHEA-COMP:15698"/>
        <dbReference type="Rhea" id="RHEA-COMP:15719"/>
        <dbReference type="ChEBI" id="CHEBI:14649"/>
        <dbReference type="ChEBI" id="CHEBI:15377"/>
        <dbReference type="ChEBI" id="CHEBI:15378"/>
        <dbReference type="ChEBI" id="CHEBI:144029"/>
        <dbReference type="ChEBI" id="CHEBI:144051"/>
    </reaction>
    <physiologicalReaction direction="left-to-right" evidence="9">
        <dbReference type="Rhea" id="RHEA:60877"/>
    </physiologicalReaction>
</comment>
<evidence type="ECO:0000313" key="11">
    <source>
        <dbReference type="EMBL" id="GAA4791175.1"/>
    </source>
</evidence>
<dbReference type="EMBL" id="BAABKP010000001">
    <property type="protein sequence ID" value="GAA4791175.1"/>
    <property type="molecule type" value="Genomic_DNA"/>
</dbReference>
<comment type="cofactor">
    <cofactor evidence="2">
        <name>Zn(2+)</name>
        <dbReference type="ChEBI" id="CHEBI:29105"/>
    </cofactor>
</comment>
<dbReference type="PANTHER" id="PTHR42904">
    <property type="entry name" value="NUDIX HYDROLASE, NUDC SUBFAMILY"/>
    <property type="match status" value="1"/>
</dbReference>
<evidence type="ECO:0000256" key="3">
    <source>
        <dbReference type="ARBA" id="ARBA00009595"/>
    </source>
</evidence>
<dbReference type="Pfam" id="PF00293">
    <property type="entry name" value="NUDIX"/>
    <property type="match status" value="1"/>
</dbReference>
<dbReference type="InterPro" id="IPR000086">
    <property type="entry name" value="NUDIX_hydrolase_dom"/>
</dbReference>
<comment type="similarity">
    <text evidence="3">Belongs to the Nudix hydrolase family. NudC subfamily.</text>
</comment>
<dbReference type="NCBIfam" id="NF001299">
    <property type="entry name" value="PRK00241.1"/>
    <property type="match status" value="1"/>
</dbReference>
<feature type="domain" description="Nudix hydrolase" evidence="10">
    <location>
        <begin position="244"/>
        <end position="376"/>
    </location>
</feature>
<comment type="caution">
    <text evidence="11">The sequence shown here is derived from an EMBL/GenBank/DDBJ whole genome shotgun (WGS) entry which is preliminary data.</text>
</comment>
<evidence type="ECO:0000256" key="1">
    <source>
        <dbReference type="ARBA" id="ARBA00001946"/>
    </source>
</evidence>
<evidence type="ECO:0000256" key="2">
    <source>
        <dbReference type="ARBA" id="ARBA00001947"/>
    </source>
</evidence>
<evidence type="ECO:0000256" key="7">
    <source>
        <dbReference type="ARBA" id="ARBA00022842"/>
    </source>
</evidence>
<evidence type="ECO:0000256" key="5">
    <source>
        <dbReference type="ARBA" id="ARBA00022723"/>
    </source>
</evidence>
<dbReference type="RefSeq" id="WP_345444723.1">
    <property type="nucleotide sequence ID" value="NZ_BAABKP010000001.1"/>
</dbReference>
<accession>A0ABP9B8L3</accession>
<dbReference type="InterPro" id="IPR015797">
    <property type="entry name" value="NUDIX_hydrolase-like_dom_sf"/>
</dbReference>
<dbReference type="SUPFAM" id="SSF55811">
    <property type="entry name" value="Nudix"/>
    <property type="match status" value="1"/>
</dbReference>
<keyword evidence="6" id="KW-0378">Hydrolase</keyword>
<evidence type="ECO:0000259" key="10">
    <source>
        <dbReference type="PROSITE" id="PS51462"/>
    </source>
</evidence>
<dbReference type="Gene3D" id="3.90.79.10">
    <property type="entry name" value="Nucleoside Triphosphate Pyrophosphohydrolase"/>
    <property type="match status" value="1"/>
</dbReference>
<reference evidence="12" key="1">
    <citation type="journal article" date="2019" name="Int. J. Syst. Evol. Microbiol.">
        <title>The Global Catalogue of Microorganisms (GCM) 10K type strain sequencing project: providing services to taxonomists for standard genome sequencing and annotation.</title>
        <authorList>
            <consortium name="The Broad Institute Genomics Platform"/>
            <consortium name="The Broad Institute Genome Sequencing Center for Infectious Disease"/>
            <person name="Wu L."/>
            <person name="Ma J."/>
        </authorList>
    </citation>
    <scope>NUCLEOTIDE SEQUENCE [LARGE SCALE GENOMIC DNA]</scope>
    <source>
        <strain evidence="12">JCM 18541</strain>
    </source>
</reference>
<proteinExistence type="inferred from homology"/>
<keyword evidence="8" id="KW-0520">NAD</keyword>
<sequence>MNAENMMNLSLTGHFSPLGRLPFVSHRLSQQGSVRDEPGFLATVVGQLVDGGLPATAADSGKLYPWEHLPLVLAVDRDRVLVQNRGDGQPPEPLNLAAHYGLQAEHWHDYAATDSHHTAYLVFAGVLALDDGDAPVLALTGDFEYFLDLGHQPLNLQGFDQQEQSVADVLAAQTGGQWELIRDYAAYGYEGSGLAFAWGQPLAAVASLANWHGSHKFDPATGEPTLSIRAGWARVTQSGRELFPRTDPAVITVVTAEVGGEEKILLGQARAWGAGLFSTFAGFVEGGESLEDAVMREVWEENGGRVVGMAYLGSQPWPFPRSLMCGYIAVIDNPEQVKADGAEIETIRWFTRQELIAAYTHQEVQLPGRSSISRRLIEHWLGKAL</sequence>
<protein>
    <recommendedName>
        <fullName evidence="4">NAD(+) diphosphatase</fullName>
        <ecNumber evidence="4">3.6.1.22</ecNumber>
    </recommendedName>
</protein>
<dbReference type="InterPro" id="IPR050241">
    <property type="entry name" value="NAD-cap_RNA_hydrolase_NudC"/>
</dbReference>
<evidence type="ECO:0000256" key="8">
    <source>
        <dbReference type="ARBA" id="ARBA00023027"/>
    </source>
</evidence>
<evidence type="ECO:0000256" key="6">
    <source>
        <dbReference type="ARBA" id="ARBA00022801"/>
    </source>
</evidence>
<dbReference type="InterPro" id="IPR049734">
    <property type="entry name" value="NudC-like_C"/>
</dbReference>